<dbReference type="VEuPathDB" id="FungiDB:SCHCODRAFT_01189931"/>
<dbReference type="Gene3D" id="3.40.50.1820">
    <property type="entry name" value="alpha/beta hydrolase"/>
    <property type="match status" value="1"/>
</dbReference>
<evidence type="ECO:0000256" key="1">
    <source>
        <dbReference type="ARBA" id="ARBA00005964"/>
    </source>
</evidence>
<evidence type="ECO:0000256" key="3">
    <source>
        <dbReference type="RuleBase" id="RU361235"/>
    </source>
</evidence>
<evidence type="ECO:0000313" key="6">
    <source>
        <dbReference type="EMBL" id="EFI97156.1"/>
    </source>
</evidence>
<dbReference type="OMA" id="LSWGRFI"/>
<feature type="region of interest" description="Disordered" evidence="4">
    <location>
        <begin position="20"/>
        <end position="46"/>
    </location>
</feature>
<keyword evidence="7" id="KW-1185">Reference proteome</keyword>
<evidence type="ECO:0000259" key="5">
    <source>
        <dbReference type="Pfam" id="PF00135"/>
    </source>
</evidence>
<proteinExistence type="inferred from homology"/>
<name>D8Q428_SCHCM</name>
<dbReference type="InterPro" id="IPR002018">
    <property type="entry name" value="CarbesteraseB"/>
</dbReference>
<evidence type="ECO:0000256" key="4">
    <source>
        <dbReference type="SAM" id="MobiDB-lite"/>
    </source>
</evidence>
<evidence type="ECO:0000313" key="7">
    <source>
        <dbReference type="Proteomes" id="UP000007431"/>
    </source>
</evidence>
<dbReference type="InterPro" id="IPR029058">
    <property type="entry name" value="AB_hydrolase_fold"/>
</dbReference>
<dbReference type="ESTHER" id="schco-d8q428">
    <property type="family name" value="Fungal_carboxylesterase_lipase"/>
</dbReference>
<dbReference type="PROSITE" id="PS00122">
    <property type="entry name" value="CARBOXYLESTERASE_B_1"/>
    <property type="match status" value="1"/>
</dbReference>
<dbReference type="PROSITE" id="PS00941">
    <property type="entry name" value="CARBOXYLESTERASE_B_2"/>
    <property type="match status" value="1"/>
</dbReference>
<evidence type="ECO:0000256" key="2">
    <source>
        <dbReference type="ARBA" id="ARBA00022801"/>
    </source>
</evidence>
<dbReference type="PANTHER" id="PTHR11559">
    <property type="entry name" value="CARBOXYLESTERASE"/>
    <property type="match status" value="1"/>
</dbReference>
<dbReference type="GO" id="GO:0016787">
    <property type="term" value="F:hydrolase activity"/>
    <property type="evidence" value="ECO:0007669"/>
    <property type="project" value="UniProtKB-KW"/>
</dbReference>
<dbReference type="KEGG" id="scm:SCHCO_01189931"/>
<dbReference type="InParanoid" id="D8Q428"/>
<dbReference type="HOGENOM" id="CLU_006586_10_5_1"/>
<organism evidence="7">
    <name type="scientific">Schizophyllum commune (strain H4-8 / FGSC 9210)</name>
    <name type="common">Split gill fungus</name>
    <dbReference type="NCBI Taxonomy" id="578458"/>
    <lineage>
        <taxon>Eukaryota</taxon>
        <taxon>Fungi</taxon>
        <taxon>Dikarya</taxon>
        <taxon>Basidiomycota</taxon>
        <taxon>Agaricomycotina</taxon>
        <taxon>Agaricomycetes</taxon>
        <taxon>Agaricomycetidae</taxon>
        <taxon>Agaricales</taxon>
        <taxon>Schizophyllaceae</taxon>
        <taxon>Schizophyllum</taxon>
    </lineage>
</organism>
<dbReference type="eggNOG" id="KOG4389">
    <property type="taxonomic scope" value="Eukaryota"/>
</dbReference>
<dbReference type="Pfam" id="PF00135">
    <property type="entry name" value="COesterase"/>
    <property type="match status" value="1"/>
</dbReference>
<dbReference type="InterPro" id="IPR050309">
    <property type="entry name" value="Type-B_Carboxylest/Lipase"/>
</dbReference>
<dbReference type="RefSeq" id="XP_003032059.1">
    <property type="nucleotide sequence ID" value="XM_003032013.1"/>
</dbReference>
<dbReference type="AlphaFoldDB" id="D8Q428"/>
<reference evidence="6 7" key="1">
    <citation type="journal article" date="2010" name="Nat. Biotechnol.">
        <title>Genome sequence of the model mushroom Schizophyllum commune.</title>
        <authorList>
            <person name="Ohm R.A."/>
            <person name="de Jong J.F."/>
            <person name="Lugones L.G."/>
            <person name="Aerts A."/>
            <person name="Kothe E."/>
            <person name="Stajich J.E."/>
            <person name="de Vries R.P."/>
            <person name="Record E."/>
            <person name="Levasseur A."/>
            <person name="Baker S.E."/>
            <person name="Bartholomew K.A."/>
            <person name="Coutinho P.M."/>
            <person name="Erdmann S."/>
            <person name="Fowler T.J."/>
            <person name="Gathman A.C."/>
            <person name="Lombard V."/>
            <person name="Henrissat B."/>
            <person name="Knabe N."/>
            <person name="Kuees U."/>
            <person name="Lilly W.W."/>
            <person name="Lindquist E."/>
            <person name="Lucas S."/>
            <person name="Magnuson J.K."/>
            <person name="Piumi F."/>
            <person name="Raudaskoski M."/>
            <person name="Salamov A."/>
            <person name="Schmutz J."/>
            <person name="Schwarze F.W.M.R."/>
            <person name="vanKuyk P.A."/>
            <person name="Horton J.S."/>
            <person name="Grigoriev I.V."/>
            <person name="Woesten H.A.B."/>
        </authorList>
    </citation>
    <scope>NUCLEOTIDE SEQUENCE [LARGE SCALE GENOMIC DNA]</scope>
    <source>
        <strain evidence="7">H4-8 / FGSC 9210</strain>
    </source>
</reference>
<dbReference type="Proteomes" id="UP000007431">
    <property type="component" value="Unassembled WGS sequence"/>
</dbReference>
<dbReference type="SUPFAM" id="SSF53474">
    <property type="entry name" value="alpha/beta-Hydrolases"/>
    <property type="match status" value="1"/>
</dbReference>
<feature type="domain" description="Carboxylesterase type B" evidence="5">
    <location>
        <begin position="2"/>
        <end position="486"/>
    </location>
</feature>
<protein>
    <recommendedName>
        <fullName evidence="3">Carboxylic ester hydrolase</fullName>
        <ecNumber evidence="3">3.1.1.-</ecNumber>
    </recommendedName>
</protein>
<dbReference type="InterPro" id="IPR019819">
    <property type="entry name" value="Carboxylesterase_B_CS"/>
</dbReference>
<keyword evidence="2 3" id="KW-0378">Hydrolase</keyword>
<accession>D8Q428</accession>
<dbReference type="OrthoDB" id="408631at2759"/>
<gene>
    <name evidence="6" type="ORF">SCHCODRAFT_76445</name>
</gene>
<dbReference type="EMBL" id="GL377306">
    <property type="protein sequence ID" value="EFI97156.1"/>
    <property type="molecule type" value="Genomic_DNA"/>
</dbReference>
<comment type="similarity">
    <text evidence="1 3">Belongs to the type-B carboxylesterase/lipase family.</text>
</comment>
<dbReference type="EC" id="3.1.1.-" evidence="3"/>
<sequence length="495" mass="54005">MTRFLGLRYAAAPVGNLRWRAPQPPPSSSSVIKADAQPKTCGQGSRGNNPIVPSWAQGRQHAARAPIEDWSEDCLFLNVYAPGELQPGAHLPVLVWIHGGGYMRGDVASYDGIDLMRQAEGGLVVVEIQYRLGVFGFLAGHEMQADGTANAGLLDQDFALKWVREHIAKFGGNPSDVTVWGESAGAGSVLQHLIANDGRTTPPLFKKAIATSTFLPPQYAYDDDIPEGIYNEVLAQTGCSAAHDHLRCLRSADANLLLAVNYDMSDEAFYGTFLFVPVVDGSFVRERPSQALSQGKLNARELLALGITFEGLNFVDPARPEPDSAAYIRKIFPKMSTADARRGAEVYRDVGDATERAVAIMGESIFICPGYALMGAFDAPYKGSLAVPPGRHGQDMPYFFPSRNPSSSERFDNAVFQRAFVGSVFDFARTGDPNQQYAAGLEDIKPTWPTWSPSAPTEMLFNRTGDEPDVRTIRTQSDVQERCKFWESVSEVAGQ</sequence>
<dbReference type="InterPro" id="IPR019826">
    <property type="entry name" value="Carboxylesterase_B_AS"/>
</dbReference>
<dbReference type="GeneID" id="9589407"/>